<evidence type="ECO:0000313" key="3">
    <source>
        <dbReference type="Proteomes" id="UP000694393"/>
    </source>
</evidence>
<feature type="signal peptide" evidence="1">
    <location>
        <begin position="1"/>
        <end position="33"/>
    </location>
</feature>
<dbReference type="Proteomes" id="UP000694393">
    <property type="component" value="Unplaced"/>
</dbReference>
<keyword evidence="1" id="KW-0732">Signal</keyword>
<accession>A0A8C8RQH2</accession>
<reference evidence="2" key="1">
    <citation type="submission" date="2025-08" db="UniProtKB">
        <authorList>
            <consortium name="Ensembl"/>
        </authorList>
    </citation>
    <scope>IDENTIFICATION</scope>
</reference>
<name>A0A8C8RQH2_9SAUR</name>
<dbReference type="Ensembl" id="ENSPCET00000008519.1">
    <property type="protein sequence ID" value="ENSPCEP00000008230.1"/>
    <property type="gene ID" value="ENSPCEG00000006605.1"/>
</dbReference>
<keyword evidence="3" id="KW-1185">Reference proteome</keyword>
<proteinExistence type="predicted"/>
<feature type="chain" id="PRO_5034709712" evidence="1">
    <location>
        <begin position="34"/>
        <end position="103"/>
    </location>
</feature>
<evidence type="ECO:0000313" key="2">
    <source>
        <dbReference type="Ensembl" id="ENSPCEP00000008230.1"/>
    </source>
</evidence>
<sequence length="103" mass="11596">ACDPSPPSIPPCQNHFLLPFVLCSQLSLSPCQTQSWERGSDTPALITLTEFSSIFHLSECCRITPIEATSHVPLSCPLVLFFPLNYKILVFTLPLYQENFPWL</sequence>
<protein>
    <submittedName>
        <fullName evidence="2">Uncharacterized protein</fullName>
    </submittedName>
</protein>
<reference evidence="2" key="2">
    <citation type="submission" date="2025-09" db="UniProtKB">
        <authorList>
            <consortium name="Ensembl"/>
        </authorList>
    </citation>
    <scope>IDENTIFICATION</scope>
</reference>
<organism evidence="2 3">
    <name type="scientific">Pelusios castaneus</name>
    <name type="common">West African mud turtle</name>
    <dbReference type="NCBI Taxonomy" id="367368"/>
    <lineage>
        <taxon>Eukaryota</taxon>
        <taxon>Metazoa</taxon>
        <taxon>Chordata</taxon>
        <taxon>Craniata</taxon>
        <taxon>Vertebrata</taxon>
        <taxon>Euteleostomi</taxon>
        <taxon>Archelosauria</taxon>
        <taxon>Testudinata</taxon>
        <taxon>Testudines</taxon>
        <taxon>Pleurodira</taxon>
        <taxon>Pelomedusidae</taxon>
        <taxon>Pelusios</taxon>
    </lineage>
</organism>
<dbReference type="AlphaFoldDB" id="A0A8C8RQH2"/>
<evidence type="ECO:0000256" key="1">
    <source>
        <dbReference type="SAM" id="SignalP"/>
    </source>
</evidence>